<dbReference type="PANTHER" id="PTHR30545">
    <property type="entry name" value="SUGAR FERMENTATION STIMULATION PROTEIN A"/>
    <property type="match status" value="1"/>
</dbReference>
<dbReference type="HAMAP" id="MF_00095">
    <property type="entry name" value="SfsA"/>
    <property type="match status" value="1"/>
</dbReference>
<accession>A0A212QRY5</accession>
<gene>
    <name evidence="1" type="primary">sfsA</name>
    <name evidence="4" type="ORF">SAMN02746019_00004870</name>
</gene>
<dbReference type="AlphaFoldDB" id="A0A212QRY5"/>
<dbReference type="GO" id="GO:0003677">
    <property type="term" value="F:DNA binding"/>
    <property type="evidence" value="ECO:0007669"/>
    <property type="project" value="InterPro"/>
</dbReference>
<dbReference type="EMBL" id="FYEK01000022">
    <property type="protein sequence ID" value="SNB62303.1"/>
    <property type="molecule type" value="Genomic_DNA"/>
</dbReference>
<dbReference type="Proteomes" id="UP000197025">
    <property type="component" value="Unassembled WGS sequence"/>
</dbReference>
<evidence type="ECO:0000259" key="3">
    <source>
        <dbReference type="Pfam" id="PF17746"/>
    </source>
</evidence>
<dbReference type="Pfam" id="PF03749">
    <property type="entry name" value="SfsA"/>
    <property type="match status" value="1"/>
</dbReference>
<keyword evidence="5" id="KW-1185">Reference proteome</keyword>
<dbReference type="InterPro" id="IPR040452">
    <property type="entry name" value="SfsA_C"/>
</dbReference>
<dbReference type="OrthoDB" id="9802365at2"/>
<reference evidence="5" key="1">
    <citation type="submission" date="2017-06" db="EMBL/GenBank/DDBJ databases">
        <authorList>
            <person name="Varghese N."/>
            <person name="Submissions S."/>
        </authorList>
    </citation>
    <scope>NUCLEOTIDE SEQUENCE [LARGE SCALE GENOMIC DNA]</scope>
    <source>
        <strain evidence="5">JAD2</strain>
    </source>
</reference>
<dbReference type="InterPro" id="IPR041465">
    <property type="entry name" value="SfsA_N"/>
</dbReference>
<evidence type="ECO:0000259" key="2">
    <source>
        <dbReference type="Pfam" id="PF03749"/>
    </source>
</evidence>
<dbReference type="InParanoid" id="A0A212QRY5"/>
<dbReference type="RefSeq" id="WP_088570760.1">
    <property type="nucleotide sequence ID" value="NZ_FYEK01000022.1"/>
</dbReference>
<sequence>MRWPPLIPAVFLRRLNRFAVEVRLGRRRTQAHLPNSGRLHELLIPGYPMWLARREGPRRTRYDVQLVALPDGTLVSADARVPNALFREAWAEGRLAPFRRYIRLLPEPPLGEGRVDFRLEGPEGLAYVEVKSVTLVEDGCGLFPDAPTERGRRHLSALQAAYAAGAQAFIVFIVQRPDARAFRPHDAADPAFGRMLRAVVAGGVQALAYRCTVSIEEIRLAEAIPVIL</sequence>
<organism evidence="4 5">
    <name type="scientific">Thermoflexus hugenholtzii JAD2</name>
    <dbReference type="NCBI Taxonomy" id="877466"/>
    <lineage>
        <taxon>Bacteria</taxon>
        <taxon>Bacillati</taxon>
        <taxon>Chloroflexota</taxon>
        <taxon>Thermoflexia</taxon>
        <taxon>Thermoflexales</taxon>
        <taxon>Thermoflexaceae</taxon>
        <taxon>Thermoflexus</taxon>
    </lineage>
</organism>
<comment type="similarity">
    <text evidence="1">Belongs to the SfsA family.</text>
</comment>
<evidence type="ECO:0000313" key="4">
    <source>
        <dbReference type="EMBL" id="SNB62303.1"/>
    </source>
</evidence>
<protein>
    <recommendedName>
        <fullName evidence="1">Sugar fermentation stimulation protein homolog</fullName>
    </recommendedName>
</protein>
<dbReference type="PANTHER" id="PTHR30545:SF2">
    <property type="entry name" value="SUGAR FERMENTATION STIMULATION PROTEIN A"/>
    <property type="match status" value="1"/>
</dbReference>
<evidence type="ECO:0000313" key="5">
    <source>
        <dbReference type="Proteomes" id="UP000197025"/>
    </source>
</evidence>
<dbReference type="Gene3D" id="3.40.1350.60">
    <property type="match status" value="1"/>
</dbReference>
<name>A0A212QRY5_9CHLR</name>
<dbReference type="NCBIfam" id="TIGR00230">
    <property type="entry name" value="sfsA"/>
    <property type="match status" value="1"/>
</dbReference>
<dbReference type="InterPro" id="IPR005224">
    <property type="entry name" value="SfsA"/>
</dbReference>
<feature type="domain" description="Sugar fermentation stimulation protein C-terminal" evidence="2">
    <location>
        <begin position="81"/>
        <end position="216"/>
    </location>
</feature>
<dbReference type="Gene3D" id="2.40.50.580">
    <property type="match status" value="1"/>
</dbReference>
<dbReference type="CDD" id="cd22359">
    <property type="entry name" value="SfsA-like_bacterial"/>
    <property type="match status" value="1"/>
</dbReference>
<feature type="domain" description="SfsA N-terminal OB" evidence="3">
    <location>
        <begin position="12"/>
        <end position="75"/>
    </location>
</feature>
<proteinExistence type="inferred from homology"/>
<evidence type="ECO:0000256" key="1">
    <source>
        <dbReference type="HAMAP-Rule" id="MF_00095"/>
    </source>
</evidence>
<dbReference type="Pfam" id="PF17746">
    <property type="entry name" value="SfsA_N"/>
    <property type="match status" value="1"/>
</dbReference>